<dbReference type="Proteomes" id="UP000242850">
    <property type="component" value="Unassembled WGS sequence"/>
</dbReference>
<organism evidence="1 2">
    <name type="scientific">Caloramator fervidus</name>
    <dbReference type="NCBI Taxonomy" id="29344"/>
    <lineage>
        <taxon>Bacteria</taxon>
        <taxon>Bacillati</taxon>
        <taxon>Bacillota</taxon>
        <taxon>Clostridia</taxon>
        <taxon>Eubacteriales</taxon>
        <taxon>Clostridiaceae</taxon>
        <taxon>Caloramator</taxon>
    </lineage>
</organism>
<sequence>MILVSACLCGINCKYNGGNNFNEYIYNLLKQGKLIPVCPEQLGGLPTPRLPSEIVKGDAKDVLEGRGLVLNIQGEDVTKFFVKGAYETLNIARAFNCKAAILKSKSPSCGKGFVYDGTFSNKLKMGNGITAQLLLMNGVEVVDEDVVAIKKLLERMV</sequence>
<dbReference type="EMBL" id="FNUK01000008">
    <property type="protein sequence ID" value="SEF70485.1"/>
    <property type="molecule type" value="Genomic_DNA"/>
</dbReference>
<reference evidence="2" key="1">
    <citation type="submission" date="2016-10" db="EMBL/GenBank/DDBJ databases">
        <authorList>
            <person name="Varghese N."/>
            <person name="Submissions S."/>
        </authorList>
    </citation>
    <scope>NUCLEOTIDE SEQUENCE [LARGE SCALE GENOMIC DNA]</scope>
    <source>
        <strain evidence="2">DSM 5463</strain>
    </source>
</reference>
<dbReference type="RefSeq" id="WP_103895791.1">
    <property type="nucleotide sequence ID" value="NZ_FNUK01000008.1"/>
</dbReference>
<gene>
    <name evidence="1" type="ORF">SAMN05660865_00792</name>
</gene>
<dbReference type="Pfam" id="PF04463">
    <property type="entry name" value="2-thiour_desulf"/>
    <property type="match status" value="1"/>
</dbReference>
<evidence type="ECO:0000313" key="2">
    <source>
        <dbReference type="Proteomes" id="UP000242850"/>
    </source>
</evidence>
<proteinExistence type="predicted"/>
<protein>
    <submittedName>
        <fullName evidence="1">Uncharacterized conserved protein YbbK, DUF523 family</fullName>
    </submittedName>
</protein>
<dbReference type="OrthoDB" id="9797779at2"/>
<dbReference type="PANTHER" id="PTHR30087:SF1">
    <property type="entry name" value="HYPOTHETICAL CYTOSOLIC PROTEIN"/>
    <property type="match status" value="1"/>
</dbReference>
<dbReference type="AlphaFoldDB" id="A0A1H5U5V2"/>
<keyword evidence="2" id="KW-1185">Reference proteome</keyword>
<name>A0A1H5U5V2_9CLOT</name>
<dbReference type="PANTHER" id="PTHR30087">
    <property type="entry name" value="INNER MEMBRANE PROTEIN"/>
    <property type="match status" value="1"/>
</dbReference>
<evidence type="ECO:0000313" key="1">
    <source>
        <dbReference type="EMBL" id="SEF70485.1"/>
    </source>
</evidence>
<accession>A0A1H5U5V2</accession>
<dbReference type="InterPro" id="IPR007553">
    <property type="entry name" value="2-thiour_desulf"/>
</dbReference>